<proteinExistence type="predicted"/>
<dbReference type="InterPro" id="IPR019587">
    <property type="entry name" value="Polyketide_cyclase/dehydratase"/>
</dbReference>
<dbReference type="Pfam" id="PF10604">
    <property type="entry name" value="Polyketide_cyc2"/>
    <property type="match status" value="1"/>
</dbReference>
<dbReference type="InterPro" id="IPR023393">
    <property type="entry name" value="START-like_dom_sf"/>
</dbReference>
<evidence type="ECO:0000313" key="2">
    <source>
        <dbReference type="Proteomes" id="UP001197247"/>
    </source>
</evidence>
<dbReference type="Proteomes" id="UP001197247">
    <property type="component" value="Unassembled WGS sequence"/>
</dbReference>
<dbReference type="RefSeq" id="WP_214155914.1">
    <property type="nucleotide sequence ID" value="NZ_JAHBAY010000004.1"/>
</dbReference>
<comment type="caution">
    <text evidence="1">The sequence shown here is derived from an EMBL/GenBank/DDBJ whole genome shotgun (WGS) entry which is preliminary data.</text>
</comment>
<sequence>MIEVKRQVKASPTQVFSVLADGWLYSGWVVGASRIRAVDDTWPAPGARIHHSVGVWPALLNDTTHVLECVPGQRLVLRAKGWPIGEGTVYLDLDPADGGCLVRMREDASAGPGKLVPAPVRQLSIAPRNTESLRRLALIAEGRVSS</sequence>
<protein>
    <submittedName>
        <fullName evidence="1">SRPBCC family protein</fullName>
    </submittedName>
</protein>
<evidence type="ECO:0000313" key="1">
    <source>
        <dbReference type="EMBL" id="MBT0769615.1"/>
    </source>
</evidence>
<dbReference type="CDD" id="cd07812">
    <property type="entry name" value="SRPBCC"/>
    <property type="match status" value="1"/>
</dbReference>
<dbReference type="SUPFAM" id="SSF55961">
    <property type="entry name" value="Bet v1-like"/>
    <property type="match status" value="1"/>
</dbReference>
<keyword evidence="2" id="KW-1185">Reference proteome</keyword>
<dbReference type="EMBL" id="JAHBAY010000004">
    <property type="protein sequence ID" value="MBT0769615.1"/>
    <property type="molecule type" value="Genomic_DNA"/>
</dbReference>
<reference evidence="1 2" key="1">
    <citation type="submission" date="2021-05" db="EMBL/GenBank/DDBJ databases">
        <title>Kineosporia and Streptomyces sp. nov. two new marine actinobacteria isolated from Coral.</title>
        <authorList>
            <person name="Buangrab K."/>
            <person name="Sutthacheep M."/>
            <person name="Yeemin T."/>
            <person name="Harunari E."/>
            <person name="Igarashi Y."/>
            <person name="Kanchanasin P."/>
            <person name="Tanasupawat S."/>
            <person name="Phongsopitanun W."/>
        </authorList>
    </citation>
    <scope>NUCLEOTIDE SEQUENCE [LARGE SCALE GENOMIC DNA]</scope>
    <source>
        <strain evidence="1 2">J2-2</strain>
    </source>
</reference>
<name>A0ABS5TEY9_9ACTN</name>
<organism evidence="1 2">
    <name type="scientific">Kineosporia corallincola</name>
    <dbReference type="NCBI Taxonomy" id="2835133"/>
    <lineage>
        <taxon>Bacteria</taxon>
        <taxon>Bacillati</taxon>
        <taxon>Actinomycetota</taxon>
        <taxon>Actinomycetes</taxon>
        <taxon>Kineosporiales</taxon>
        <taxon>Kineosporiaceae</taxon>
        <taxon>Kineosporia</taxon>
    </lineage>
</organism>
<accession>A0ABS5TEY9</accession>
<gene>
    <name evidence="1" type="ORF">KIH74_11825</name>
</gene>
<dbReference type="Gene3D" id="3.30.530.20">
    <property type="match status" value="1"/>
</dbReference>